<sequence length="238" mass="24015">MDDAHAPAARPETDGVTFPPSPRTRRRPAALTGPGRRHPLRTLLRAASWHRRPLAAVAAALAVLTAVSAALPEGPPERTVLVAAHELAGGSVLTAADLQRRPLRAADLPAGALTAAEQAVGRAVSAPVAQGQVLTPLALVAPRAGPASGRVVAPVRLSDPGLVTLLRPGDVVDLVGTDEQGGGASVVARSARVVTVPHVDEETATGSDGGLVLVEVPTGTATALARAAVAGPLTLTWH</sequence>
<dbReference type="AlphaFoldDB" id="A0A1H1MN58"/>
<evidence type="ECO:0000313" key="3">
    <source>
        <dbReference type="EMBL" id="SDR87805.1"/>
    </source>
</evidence>
<organism evidence="3 4">
    <name type="scientific">Friedmanniella luteola</name>
    <dbReference type="NCBI Taxonomy" id="546871"/>
    <lineage>
        <taxon>Bacteria</taxon>
        <taxon>Bacillati</taxon>
        <taxon>Actinomycetota</taxon>
        <taxon>Actinomycetes</taxon>
        <taxon>Propionibacteriales</taxon>
        <taxon>Nocardioidaceae</taxon>
        <taxon>Friedmanniella</taxon>
    </lineage>
</organism>
<dbReference type="STRING" id="546871.SAMN04488543_0671"/>
<keyword evidence="4" id="KW-1185">Reference proteome</keyword>
<feature type="region of interest" description="Disordered" evidence="1">
    <location>
        <begin position="1"/>
        <end position="38"/>
    </location>
</feature>
<feature type="domain" description="SAF" evidence="2">
    <location>
        <begin position="78"/>
        <end position="140"/>
    </location>
</feature>
<evidence type="ECO:0000256" key="1">
    <source>
        <dbReference type="SAM" id="MobiDB-lite"/>
    </source>
</evidence>
<accession>A0A1H1MN58</accession>
<evidence type="ECO:0000313" key="4">
    <source>
        <dbReference type="Proteomes" id="UP000199092"/>
    </source>
</evidence>
<dbReference type="CDD" id="cd11614">
    <property type="entry name" value="SAF_CpaB_FlgA_like"/>
    <property type="match status" value="1"/>
</dbReference>
<gene>
    <name evidence="3" type="ORF">SAMN04488543_0671</name>
</gene>
<dbReference type="EMBL" id="LT629749">
    <property type="protein sequence ID" value="SDR87805.1"/>
    <property type="molecule type" value="Genomic_DNA"/>
</dbReference>
<reference evidence="3 4" key="1">
    <citation type="submission" date="2016-10" db="EMBL/GenBank/DDBJ databases">
        <authorList>
            <person name="de Groot N.N."/>
        </authorList>
    </citation>
    <scope>NUCLEOTIDE SEQUENCE [LARGE SCALE GENOMIC DNA]</scope>
    <source>
        <strain evidence="3 4">DSM 21741</strain>
    </source>
</reference>
<dbReference type="InterPro" id="IPR013974">
    <property type="entry name" value="SAF"/>
</dbReference>
<proteinExistence type="predicted"/>
<name>A0A1H1MN58_9ACTN</name>
<dbReference type="SMART" id="SM00858">
    <property type="entry name" value="SAF"/>
    <property type="match status" value="1"/>
</dbReference>
<protein>
    <submittedName>
        <fullName evidence="3">Flp pilus assembly protein CpaB</fullName>
    </submittedName>
</protein>
<dbReference type="Proteomes" id="UP000199092">
    <property type="component" value="Chromosome I"/>
</dbReference>
<dbReference type="Gene3D" id="3.90.1210.10">
    <property type="entry name" value="Antifreeze-like/N-acetylneuraminic acid synthase C-terminal domain"/>
    <property type="match status" value="1"/>
</dbReference>
<evidence type="ECO:0000259" key="2">
    <source>
        <dbReference type="SMART" id="SM00858"/>
    </source>
</evidence>
<dbReference type="Pfam" id="PF08666">
    <property type="entry name" value="SAF"/>
    <property type="match status" value="1"/>
</dbReference>